<name>A0ABD1DGW5_CULPP</name>
<sequence>MRSVHRCDRDISLKQSGGGVLIAVNAKLKSEQLVADRTDVGFEQVWTKIQLGDGLVHAFAVVYFSPGSRRDQFEWFFRCVQQVMASQSSDVQIYGDFNQRNAMFKPDATNECLLIPE</sequence>
<dbReference type="Gene3D" id="3.60.10.10">
    <property type="entry name" value="Endonuclease/exonuclease/phosphatase"/>
    <property type="match status" value="1"/>
</dbReference>
<accession>A0ABD1DGW5</accession>
<evidence type="ECO:0000313" key="1">
    <source>
        <dbReference type="EMBL" id="KAL1398920.1"/>
    </source>
</evidence>
<evidence type="ECO:0008006" key="3">
    <source>
        <dbReference type="Google" id="ProtNLM"/>
    </source>
</evidence>
<dbReference type="Proteomes" id="UP001562425">
    <property type="component" value="Unassembled WGS sequence"/>
</dbReference>
<dbReference type="SUPFAM" id="SSF56219">
    <property type="entry name" value="DNase I-like"/>
    <property type="match status" value="1"/>
</dbReference>
<proteinExistence type="predicted"/>
<evidence type="ECO:0000313" key="2">
    <source>
        <dbReference type="Proteomes" id="UP001562425"/>
    </source>
</evidence>
<comment type="caution">
    <text evidence="1">The sequence shown here is derived from an EMBL/GenBank/DDBJ whole genome shotgun (WGS) entry which is preliminary data.</text>
</comment>
<protein>
    <recommendedName>
        <fullName evidence="3">Endonuclease/exonuclease/phosphatase domain-containing protein</fullName>
    </recommendedName>
</protein>
<dbReference type="AlphaFoldDB" id="A0ABD1DGW5"/>
<keyword evidence="2" id="KW-1185">Reference proteome</keyword>
<gene>
    <name evidence="1" type="ORF">pipiens_008589</name>
</gene>
<reference evidence="1 2" key="1">
    <citation type="submission" date="2024-05" db="EMBL/GenBank/DDBJ databases">
        <title>Culex pipiens pipiens assembly and annotation.</title>
        <authorList>
            <person name="Alout H."/>
            <person name="Durand T."/>
        </authorList>
    </citation>
    <scope>NUCLEOTIDE SEQUENCE [LARGE SCALE GENOMIC DNA]</scope>
    <source>
        <strain evidence="1">HA-2024</strain>
        <tissue evidence="1">Whole body</tissue>
    </source>
</reference>
<dbReference type="EMBL" id="JBEHCU010005716">
    <property type="protein sequence ID" value="KAL1398920.1"/>
    <property type="molecule type" value="Genomic_DNA"/>
</dbReference>
<dbReference type="InterPro" id="IPR036691">
    <property type="entry name" value="Endo/exonu/phosph_ase_sf"/>
</dbReference>
<organism evidence="1 2">
    <name type="scientific">Culex pipiens pipiens</name>
    <name type="common">Northern house mosquito</name>
    <dbReference type="NCBI Taxonomy" id="38569"/>
    <lineage>
        <taxon>Eukaryota</taxon>
        <taxon>Metazoa</taxon>
        <taxon>Ecdysozoa</taxon>
        <taxon>Arthropoda</taxon>
        <taxon>Hexapoda</taxon>
        <taxon>Insecta</taxon>
        <taxon>Pterygota</taxon>
        <taxon>Neoptera</taxon>
        <taxon>Endopterygota</taxon>
        <taxon>Diptera</taxon>
        <taxon>Nematocera</taxon>
        <taxon>Culicoidea</taxon>
        <taxon>Culicidae</taxon>
        <taxon>Culicinae</taxon>
        <taxon>Culicini</taxon>
        <taxon>Culex</taxon>
        <taxon>Culex</taxon>
    </lineage>
</organism>